<evidence type="ECO:0000256" key="5">
    <source>
        <dbReference type="ARBA" id="ARBA00022946"/>
    </source>
</evidence>
<name>A0ABQ9I0Y8_9NEOP</name>
<reference evidence="11 12" key="1">
    <citation type="submission" date="2023-02" db="EMBL/GenBank/DDBJ databases">
        <title>LHISI_Scaffold_Assembly.</title>
        <authorList>
            <person name="Stuart O.P."/>
            <person name="Cleave R."/>
            <person name="Magrath M.J.L."/>
            <person name="Mikheyev A.S."/>
        </authorList>
    </citation>
    <scope>NUCLEOTIDE SEQUENCE [LARGE SCALE GENOMIC DNA]</scope>
    <source>
        <strain evidence="11">Daus_M_001</strain>
        <tissue evidence="11">Leg muscle</tissue>
    </source>
</reference>
<gene>
    <name evidence="11" type="ORF">PR048_009792</name>
</gene>
<dbReference type="InterPro" id="IPR050743">
    <property type="entry name" value="2-oxoacid_DH_E2_comp"/>
</dbReference>
<feature type="domain" description="Peripheral subunit-binding (PSBD)" evidence="10">
    <location>
        <begin position="164"/>
        <end position="201"/>
    </location>
</feature>
<dbReference type="InterPro" id="IPR036625">
    <property type="entry name" value="E3-bd_dom_sf"/>
</dbReference>
<keyword evidence="3 7" id="KW-0808">Transferase</keyword>
<dbReference type="PANTHER" id="PTHR43178">
    <property type="entry name" value="DIHYDROLIPOAMIDE ACETYLTRANSFERASE COMPONENT OF PYRUVATE DEHYDROGENASE COMPLEX"/>
    <property type="match status" value="1"/>
</dbReference>
<dbReference type="InterPro" id="IPR001078">
    <property type="entry name" value="2-oxoacid_DH_actylTfrase"/>
</dbReference>
<evidence type="ECO:0000256" key="6">
    <source>
        <dbReference type="ARBA" id="ARBA00023315"/>
    </source>
</evidence>
<keyword evidence="4 7" id="KW-0450">Lipoyl</keyword>
<dbReference type="Pfam" id="PF02817">
    <property type="entry name" value="E3_binding"/>
    <property type="match status" value="1"/>
</dbReference>
<dbReference type="CDD" id="cd06849">
    <property type="entry name" value="lipoyl_domain"/>
    <property type="match status" value="1"/>
</dbReference>
<evidence type="ECO:0000313" key="11">
    <source>
        <dbReference type="EMBL" id="KAJ8890284.1"/>
    </source>
</evidence>
<evidence type="ECO:0000256" key="4">
    <source>
        <dbReference type="ARBA" id="ARBA00022823"/>
    </source>
</evidence>
<dbReference type="PROSITE" id="PS50968">
    <property type="entry name" value="BIOTINYL_LIPOYL"/>
    <property type="match status" value="1"/>
</dbReference>
<evidence type="ECO:0000259" key="10">
    <source>
        <dbReference type="PROSITE" id="PS51826"/>
    </source>
</evidence>
<dbReference type="InterPro" id="IPR004167">
    <property type="entry name" value="PSBD"/>
</dbReference>
<evidence type="ECO:0000256" key="8">
    <source>
        <dbReference type="SAM" id="MobiDB-lite"/>
    </source>
</evidence>
<evidence type="ECO:0000256" key="1">
    <source>
        <dbReference type="ARBA" id="ARBA00001938"/>
    </source>
</evidence>
<dbReference type="Gene3D" id="4.10.320.10">
    <property type="entry name" value="E3-binding domain"/>
    <property type="match status" value="1"/>
</dbReference>
<keyword evidence="12" id="KW-1185">Reference proteome</keyword>
<evidence type="ECO:0000313" key="12">
    <source>
        <dbReference type="Proteomes" id="UP001159363"/>
    </source>
</evidence>
<dbReference type="Pfam" id="PF00364">
    <property type="entry name" value="Biotin_lipoyl"/>
    <property type="match status" value="1"/>
</dbReference>
<keyword evidence="6 7" id="KW-0012">Acyltransferase</keyword>
<dbReference type="InterPro" id="IPR003016">
    <property type="entry name" value="2-oxoA_DH_lipoyl-BS"/>
</dbReference>
<feature type="region of interest" description="Disordered" evidence="8">
    <location>
        <begin position="130"/>
        <end position="153"/>
    </location>
</feature>
<proteinExistence type="inferred from homology"/>
<comment type="cofactor">
    <cofactor evidence="1 7">
        <name>(R)-lipoate</name>
        <dbReference type="ChEBI" id="CHEBI:83088"/>
    </cofactor>
</comment>
<dbReference type="PROSITE" id="PS00189">
    <property type="entry name" value="LIPOYL"/>
    <property type="match status" value="1"/>
</dbReference>
<dbReference type="PANTHER" id="PTHR43178:SF5">
    <property type="entry name" value="LIPOAMIDE ACYLTRANSFERASE COMPONENT OF BRANCHED-CHAIN ALPHA-KETO ACID DEHYDROGENASE COMPLEX, MITOCHONDRIAL"/>
    <property type="match status" value="1"/>
</dbReference>
<dbReference type="InterPro" id="IPR023213">
    <property type="entry name" value="CAT-like_dom_sf"/>
</dbReference>
<feature type="domain" description="Lipoyl-binding" evidence="9">
    <location>
        <begin position="52"/>
        <end position="127"/>
    </location>
</feature>
<dbReference type="Pfam" id="PF00198">
    <property type="entry name" value="2-oxoacid_dh"/>
    <property type="match status" value="1"/>
</dbReference>
<evidence type="ECO:0000259" key="9">
    <source>
        <dbReference type="PROSITE" id="PS50968"/>
    </source>
</evidence>
<organism evidence="11 12">
    <name type="scientific">Dryococelus australis</name>
    <dbReference type="NCBI Taxonomy" id="614101"/>
    <lineage>
        <taxon>Eukaryota</taxon>
        <taxon>Metazoa</taxon>
        <taxon>Ecdysozoa</taxon>
        <taxon>Arthropoda</taxon>
        <taxon>Hexapoda</taxon>
        <taxon>Insecta</taxon>
        <taxon>Pterygota</taxon>
        <taxon>Neoptera</taxon>
        <taxon>Polyneoptera</taxon>
        <taxon>Phasmatodea</taxon>
        <taxon>Verophasmatodea</taxon>
        <taxon>Anareolatae</taxon>
        <taxon>Phasmatidae</taxon>
        <taxon>Eurycanthinae</taxon>
        <taxon>Dryococelus</taxon>
    </lineage>
</organism>
<comment type="similarity">
    <text evidence="2 7">Belongs to the 2-oxoacid dehydrogenase family.</text>
</comment>
<evidence type="ECO:0000256" key="7">
    <source>
        <dbReference type="RuleBase" id="RU003423"/>
    </source>
</evidence>
<dbReference type="InterPro" id="IPR000089">
    <property type="entry name" value="Biotin_lipoyl"/>
</dbReference>
<dbReference type="Proteomes" id="UP001159363">
    <property type="component" value="Chromosome 3"/>
</dbReference>
<sequence>MVSLQLAAPCSQWVCPSVPVGLDSLSRIRNTRLKWLNKTLGGYATQVPDKKVMSFYLADIGEGIKEVIVKEWYVQVGDKVSEFDNVCEVQSDKASVTITSRYDGVIKKLYYNIDDVALVGKPLVDIEIESAEITDQESPPAKEEPSPESIHDVTKASNLEAKVLATPAVRRISMEYNVDISLVKGTGKDGRVLKEDILAHLNIGASKESPKLESDSPKLESVAQLDPSTSPLEYEVPIKGIMKAMFNSMTIAQKIPHFVYSDEVSVQLLQKICSGLKEKRSNKEVPITFMPFFIKAASKALQEFKILNASISNNNESIKYKSYHNIGVAIDTPNGLIVPNVKNVQKLNIVQIAEELVRLRNLAQKNALQISDITGGTFTLSNIGSIGGTYAHPIIMPPEVVIGALGKVRVVPKFDPLGSLVKDSVLCVSWSADHRIVDGATMARFSNVWKHFVENPHLLLLNF</sequence>
<dbReference type="SUPFAM" id="SSF51230">
    <property type="entry name" value="Single hybrid motif"/>
    <property type="match status" value="1"/>
</dbReference>
<protein>
    <recommendedName>
        <fullName evidence="7">Dihydrolipoamide acetyltransferase component of pyruvate dehydrogenase complex</fullName>
        <ecNumber evidence="7">2.3.1.-</ecNumber>
    </recommendedName>
</protein>
<dbReference type="SUPFAM" id="SSF47005">
    <property type="entry name" value="Peripheral subunit-binding domain of 2-oxo acid dehydrogenase complex"/>
    <property type="match status" value="1"/>
</dbReference>
<evidence type="ECO:0000256" key="2">
    <source>
        <dbReference type="ARBA" id="ARBA00007317"/>
    </source>
</evidence>
<dbReference type="SUPFAM" id="SSF52777">
    <property type="entry name" value="CoA-dependent acyltransferases"/>
    <property type="match status" value="1"/>
</dbReference>
<dbReference type="Gene3D" id="2.40.50.100">
    <property type="match status" value="1"/>
</dbReference>
<accession>A0ABQ9I0Y8</accession>
<dbReference type="PROSITE" id="PS51826">
    <property type="entry name" value="PSBD"/>
    <property type="match status" value="1"/>
</dbReference>
<dbReference type="InterPro" id="IPR011053">
    <property type="entry name" value="Single_hybrid_motif"/>
</dbReference>
<dbReference type="EC" id="2.3.1.-" evidence="7"/>
<dbReference type="Gene3D" id="3.30.559.10">
    <property type="entry name" value="Chloramphenicol acetyltransferase-like domain"/>
    <property type="match status" value="1"/>
</dbReference>
<feature type="compositionally biased region" description="Basic and acidic residues" evidence="8">
    <location>
        <begin position="140"/>
        <end position="153"/>
    </location>
</feature>
<dbReference type="EMBL" id="JARBHB010000003">
    <property type="protein sequence ID" value="KAJ8890284.1"/>
    <property type="molecule type" value="Genomic_DNA"/>
</dbReference>
<evidence type="ECO:0000256" key="3">
    <source>
        <dbReference type="ARBA" id="ARBA00022679"/>
    </source>
</evidence>
<comment type="caution">
    <text evidence="11">The sequence shown here is derived from an EMBL/GenBank/DDBJ whole genome shotgun (WGS) entry which is preliminary data.</text>
</comment>
<keyword evidence="5" id="KW-0809">Transit peptide</keyword>